<dbReference type="Pfam" id="PF00754">
    <property type="entry name" value="F5_F8_type_C"/>
    <property type="match status" value="1"/>
</dbReference>
<evidence type="ECO:0000256" key="6">
    <source>
        <dbReference type="ARBA" id="ARBA00022741"/>
    </source>
</evidence>
<evidence type="ECO:0000256" key="5">
    <source>
        <dbReference type="ARBA" id="ARBA00022729"/>
    </source>
</evidence>
<dbReference type="GO" id="GO:0030182">
    <property type="term" value="P:neuron differentiation"/>
    <property type="evidence" value="ECO:0007669"/>
    <property type="project" value="UniProtKB-ARBA"/>
</dbReference>
<dbReference type="InterPro" id="IPR050122">
    <property type="entry name" value="RTK"/>
</dbReference>
<sequence length="996" mass="111635">MLCVLLVISSLWCISALDIKECDGDLGMESGEIPDNAVTASSSYVPNVGPQNGRLKLERAGGGWCPKQQVEQGVREWLQVDVGEVHLVTGVQTQGRYDHGRGQEYTEEYTVEYWRPGLRDWKQYRRWDGKEILRGNTDTATVVSHRLMPPVFASQVRILPYSVHRRTICLRLELQGCLSHDGVVSYSIPQDPTWGPGHDLADLSYDGDAKEGLLFGGLGRLVDGTYGGDNFKLDIGYGKGNGWVGWRRNFSPKGYIELVFEFDAVRNFSAVNLFTNNYFSKGAQVFSKARIQFSNTGEAYNGRVVSYHYMPDEVLENARNVTIQLHNSIGKFVRIRLFFASDWLILSEVTFDSDILSLNYTADQTEEEEQDEEIIMHSVDPTWDTFETIAAPRENQGYAEIIIGVLMAVMLLLLGVFIIILFLSRRQKLQGSPTTILKNPFSVTINMKDLLMNLTPMNNQGLMQVSGHPTPCSQDPVSDRSSVCFQSNPPDNSTEDKQVTLEDPPSDVESKPVPKENSIKDGSGSERSSYSSSHFRNAQSNNGSLLTWRVHPVTSDSPIQTHQYNMLSIEDGASVQLERDKDSTSTRENSGSERGSMSSLHKIRSLQQSPLTPTRLHTLASTDSKRKRYHTETEDSDSDVHAGYSTLHMRSLHSNPLHSSSQRIHSDPPTRKRCHTAPREQLRVAPPAVLWNIAPSMGQPYKSREGELTPIPRYCLHVVNKIGSCHLGEAQVCDVEGDVMEGLNSASRVCVRSMRGNCVRELRLLCGLSDANIVRTLGVCTAEQPPWAVFEYPAELGDLVHLLNSEHSMTTSSLMSMACQVASGMKYLESKNLVHKDLAARNCLVGRNLDVKIADIAMCNSKYKDDYSEIGGRPSAPIRWLPWESILLDRYTCASSVWAFGVTVWEILSLARQKPFPHMTNDQVIQNAENLYYGGELQVLLSKPSLCSPDVYELLCACWRRDQNQRPTFKEICLFLKQKTFTNADDIPQYATCRAR</sequence>
<evidence type="ECO:0000256" key="15">
    <source>
        <dbReference type="ARBA" id="ARBA00051243"/>
    </source>
</evidence>
<dbReference type="Gene3D" id="1.10.510.10">
    <property type="entry name" value="Transferase(Phosphotransferase) domain 1"/>
    <property type="match status" value="1"/>
</dbReference>
<evidence type="ECO:0000259" key="20">
    <source>
        <dbReference type="PROSITE" id="PS50011"/>
    </source>
</evidence>
<evidence type="ECO:0000256" key="1">
    <source>
        <dbReference type="ARBA" id="ARBA00004251"/>
    </source>
</evidence>
<evidence type="ECO:0000256" key="12">
    <source>
        <dbReference type="ARBA" id="ARBA00023157"/>
    </source>
</evidence>
<comment type="caution">
    <text evidence="22">The sequence shown here is derived from an EMBL/GenBank/DDBJ whole genome shotgun (WGS) entry which is preliminary data.</text>
</comment>
<evidence type="ECO:0000256" key="3">
    <source>
        <dbReference type="ARBA" id="ARBA00022679"/>
    </source>
</evidence>
<dbReference type="GO" id="GO:0038062">
    <property type="term" value="F:protein tyrosine kinase collagen receptor activity"/>
    <property type="evidence" value="ECO:0007669"/>
    <property type="project" value="TreeGrafter"/>
</dbReference>
<evidence type="ECO:0000256" key="19">
    <source>
        <dbReference type="SAM" id="SignalP"/>
    </source>
</evidence>
<keyword evidence="12" id="KW-1015">Disulfide bond</keyword>
<feature type="region of interest" description="Disordered" evidence="17">
    <location>
        <begin position="462"/>
        <end position="539"/>
    </location>
</feature>
<feature type="domain" description="Protein kinase" evidence="20">
    <location>
        <begin position="716"/>
        <end position="981"/>
    </location>
</feature>
<dbReference type="GO" id="GO:0048680">
    <property type="term" value="P:positive regulation of axon regeneration"/>
    <property type="evidence" value="ECO:0007669"/>
    <property type="project" value="UniProtKB-ARBA"/>
</dbReference>
<dbReference type="InterPro" id="IPR008266">
    <property type="entry name" value="Tyr_kinase_AS"/>
</dbReference>
<dbReference type="OrthoDB" id="6071166at2759"/>
<dbReference type="InterPro" id="IPR011009">
    <property type="entry name" value="Kinase-like_dom_sf"/>
</dbReference>
<dbReference type="GO" id="GO:0043235">
    <property type="term" value="C:receptor complex"/>
    <property type="evidence" value="ECO:0007669"/>
    <property type="project" value="TreeGrafter"/>
</dbReference>
<evidence type="ECO:0000256" key="9">
    <source>
        <dbReference type="ARBA" id="ARBA00022989"/>
    </source>
</evidence>
<evidence type="ECO:0000313" key="22">
    <source>
        <dbReference type="EMBL" id="RZF31940.1"/>
    </source>
</evidence>
<gene>
    <name evidence="22" type="ORF">LSTR_LSTR011537</name>
</gene>
<evidence type="ECO:0000256" key="11">
    <source>
        <dbReference type="ARBA" id="ARBA00023137"/>
    </source>
</evidence>
<dbReference type="EMBL" id="QKKF02037835">
    <property type="protein sequence ID" value="RZF31940.1"/>
    <property type="molecule type" value="Genomic_DNA"/>
</dbReference>
<feature type="compositionally biased region" description="Polar residues" evidence="17">
    <location>
        <begin position="471"/>
        <end position="492"/>
    </location>
</feature>
<keyword evidence="2" id="KW-1003">Cell membrane</keyword>
<evidence type="ECO:0000256" key="14">
    <source>
        <dbReference type="ARBA" id="ARBA00023180"/>
    </source>
</evidence>
<keyword evidence="10 18" id="KW-0472">Membrane</keyword>
<evidence type="ECO:0008006" key="24">
    <source>
        <dbReference type="Google" id="ProtNLM"/>
    </source>
</evidence>
<keyword evidence="13" id="KW-0675">Receptor</keyword>
<comment type="similarity">
    <text evidence="16">Belongs to the protein kinase superfamily. Tyr protein kinase family. Insulin receptor subfamily.</text>
</comment>
<dbReference type="FunFam" id="2.60.120.260:FF:000007">
    <property type="entry name" value="Discoidin domain receptor tyrosine kinase 1"/>
    <property type="match status" value="1"/>
</dbReference>
<keyword evidence="3" id="KW-0808">Transferase</keyword>
<dbReference type="PROSITE" id="PS50011">
    <property type="entry name" value="PROTEIN_KINASE_DOM"/>
    <property type="match status" value="1"/>
</dbReference>
<dbReference type="SMR" id="A0A482WF01"/>
<evidence type="ECO:0000313" key="23">
    <source>
        <dbReference type="Proteomes" id="UP000291343"/>
    </source>
</evidence>
<dbReference type="PANTHER" id="PTHR24416:SF580">
    <property type="entry name" value="DISCOIDIN DOMAIN RECEPTOR, ISOFORM F"/>
    <property type="match status" value="1"/>
</dbReference>
<dbReference type="GO" id="GO:0048468">
    <property type="term" value="P:cell development"/>
    <property type="evidence" value="ECO:0007669"/>
    <property type="project" value="UniProtKB-ARBA"/>
</dbReference>
<dbReference type="PROSITE" id="PS00109">
    <property type="entry name" value="PROTEIN_KINASE_TYR"/>
    <property type="match status" value="1"/>
</dbReference>
<evidence type="ECO:0000256" key="10">
    <source>
        <dbReference type="ARBA" id="ARBA00023136"/>
    </source>
</evidence>
<feature type="compositionally biased region" description="Polar residues" evidence="17">
    <location>
        <begin position="586"/>
        <end position="612"/>
    </location>
</feature>
<feature type="chain" id="PRO_5019794460" description="Protein kinase domain-containing protein" evidence="19">
    <location>
        <begin position="17"/>
        <end position="996"/>
    </location>
</feature>
<feature type="domain" description="F5/8 type C" evidence="21">
    <location>
        <begin position="22"/>
        <end position="177"/>
    </location>
</feature>
<evidence type="ECO:0000256" key="17">
    <source>
        <dbReference type="SAM" id="MobiDB-lite"/>
    </source>
</evidence>
<organism evidence="22 23">
    <name type="scientific">Laodelphax striatellus</name>
    <name type="common">Small brown planthopper</name>
    <name type="synonym">Delphax striatella</name>
    <dbReference type="NCBI Taxonomy" id="195883"/>
    <lineage>
        <taxon>Eukaryota</taxon>
        <taxon>Metazoa</taxon>
        <taxon>Ecdysozoa</taxon>
        <taxon>Arthropoda</taxon>
        <taxon>Hexapoda</taxon>
        <taxon>Insecta</taxon>
        <taxon>Pterygota</taxon>
        <taxon>Neoptera</taxon>
        <taxon>Paraneoptera</taxon>
        <taxon>Hemiptera</taxon>
        <taxon>Auchenorrhyncha</taxon>
        <taxon>Fulgoroidea</taxon>
        <taxon>Delphacidae</taxon>
        <taxon>Criomorphinae</taxon>
        <taxon>Laodelphax</taxon>
    </lineage>
</organism>
<keyword evidence="23" id="KW-1185">Reference proteome</keyword>
<dbReference type="Gene3D" id="3.30.200.20">
    <property type="entry name" value="Phosphorylase Kinase, domain 1"/>
    <property type="match status" value="1"/>
</dbReference>
<evidence type="ECO:0000259" key="21">
    <source>
        <dbReference type="PROSITE" id="PS50022"/>
    </source>
</evidence>
<keyword evidence="6" id="KW-0547">Nucleotide-binding</keyword>
<dbReference type="CDD" id="cd00057">
    <property type="entry name" value="FA58C"/>
    <property type="match status" value="1"/>
</dbReference>
<dbReference type="InterPro" id="IPR048525">
    <property type="entry name" value="DDR1-2_DS-like"/>
</dbReference>
<feature type="region of interest" description="Disordered" evidence="17">
    <location>
        <begin position="577"/>
        <end position="640"/>
    </location>
</feature>
<dbReference type="InterPro" id="IPR000421">
    <property type="entry name" value="FA58C"/>
</dbReference>
<dbReference type="InterPro" id="IPR008979">
    <property type="entry name" value="Galactose-bd-like_sf"/>
</dbReference>
<keyword evidence="4 18" id="KW-0812">Transmembrane</keyword>
<dbReference type="InterPro" id="IPR001245">
    <property type="entry name" value="Ser-Thr/Tyr_kinase_cat_dom"/>
</dbReference>
<dbReference type="InterPro" id="IPR000719">
    <property type="entry name" value="Prot_kinase_dom"/>
</dbReference>
<feature type="compositionally biased region" description="Polar residues" evidence="17">
    <location>
        <begin position="652"/>
        <end position="663"/>
    </location>
</feature>
<evidence type="ECO:0000256" key="8">
    <source>
        <dbReference type="ARBA" id="ARBA00022840"/>
    </source>
</evidence>
<dbReference type="Pfam" id="PF07714">
    <property type="entry name" value="PK_Tyr_Ser-Thr"/>
    <property type="match status" value="1"/>
</dbReference>
<comment type="subcellular location">
    <subcellularLocation>
        <location evidence="1">Cell membrane</location>
        <topology evidence="1">Single-pass type I membrane protein</topology>
    </subcellularLocation>
</comment>
<evidence type="ECO:0000256" key="4">
    <source>
        <dbReference type="ARBA" id="ARBA00022692"/>
    </source>
</evidence>
<dbReference type="Gene3D" id="2.60.120.260">
    <property type="entry name" value="Galactose-binding domain-like"/>
    <property type="match status" value="1"/>
</dbReference>
<dbReference type="FunFam" id="1.10.510.10:FF:001512">
    <property type="entry name" value="Receptor tyrosine-protein kinase erbB-2"/>
    <property type="match status" value="1"/>
</dbReference>
<feature type="transmembrane region" description="Helical" evidence="18">
    <location>
        <begin position="401"/>
        <end position="423"/>
    </location>
</feature>
<dbReference type="Pfam" id="PF21114">
    <property type="entry name" value="DDR1-2_DS-like"/>
    <property type="match status" value="1"/>
</dbReference>
<dbReference type="SUPFAM" id="SSF49785">
    <property type="entry name" value="Galactose-binding domain-like"/>
    <property type="match status" value="1"/>
</dbReference>
<dbReference type="AlphaFoldDB" id="A0A482WF01"/>
<dbReference type="PROSITE" id="PS01285">
    <property type="entry name" value="FA58C_1"/>
    <property type="match status" value="1"/>
</dbReference>
<dbReference type="GO" id="GO:0005886">
    <property type="term" value="C:plasma membrane"/>
    <property type="evidence" value="ECO:0007669"/>
    <property type="project" value="UniProtKB-SubCell"/>
</dbReference>
<accession>A0A482WF01</accession>
<keyword evidence="9 18" id="KW-1133">Transmembrane helix</keyword>
<keyword evidence="8" id="KW-0067">ATP-binding</keyword>
<dbReference type="PROSITE" id="PS01286">
    <property type="entry name" value="FA58C_2"/>
    <property type="match status" value="1"/>
</dbReference>
<evidence type="ECO:0000256" key="2">
    <source>
        <dbReference type="ARBA" id="ARBA00022475"/>
    </source>
</evidence>
<name>A0A482WF01_LAOST</name>
<evidence type="ECO:0000256" key="7">
    <source>
        <dbReference type="ARBA" id="ARBA00022777"/>
    </source>
</evidence>
<feature type="compositionally biased region" description="Basic and acidic residues" evidence="17">
    <location>
        <begin position="508"/>
        <end position="519"/>
    </location>
</feature>
<dbReference type="Proteomes" id="UP000291343">
    <property type="component" value="Unassembled WGS sequence"/>
</dbReference>
<keyword evidence="14" id="KW-0325">Glycoprotein</keyword>
<dbReference type="PRINTS" id="PR00109">
    <property type="entry name" value="TYRKINASE"/>
</dbReference>
<dbReference type="Gene3D" id="2.60.120.1190">
    <property type="match status" value="1"/>
</dbReference>
<feature type="region of interest" description="Disordered" evidence="17">
    <location>
        <begin position="652"/>
        <end position="674"/>
    </location>
</feature>
<reference evidence="22 23" key="1">
    <citation type="journal article" date="2017" name="Gigascience">
        <title>Genome sequence of the small brown planthopper, Laodelphax striatellus.</title>
        <authorList>
            <person name="Zhu J."/>
            <person name="Jiang F."/>
            <person name="Wang X."/>
            <person name="Yang P."/>
            <person name="Bao Y."/>
            <person name="Zhao W."/>
            <person name="Wang W."/>
            <person name="Lu H."/>
            <person name="Wang Q."/>
            <person name="Cui N."/>
            <person name="Li J."/>
            <person name="Chen X."/>
            <person name="Luo L."/>
            <person name="Yu J."/>
            <person name="Kang L."/>
            <person name="Cui F."/>
        </authorList>
    </citation>
    <scope>NUCLEOTIDE SEQUENCE [LARGE SCALE GENOMIC DNA]</scope>
    <source>
        <strain evidence="22">Lst14</strain>
    </source>
</reference>
<dbReference type="SUPFAM" id="SSF56112">
    <property type="entry name" value="Protein kinase-like (PK-like)"/>
    <property type="match status" value="1"/>
</dbReference>
<feature type="signal peptide" evidence="19">
    <location>
        <begin position="1"/>
        <end position="16"/>
    </location>
</feature>
<evidence type="ECO:0000256" key="13">
    <source>
        <dbReference type="ARBA" id="ARBA00023170"/>
    </source>
</evidence>
<protein>
    <recommendedName>
        <fullName evidence="24">Protein kinase domain-containing protein</fullName>
    </recommendedName>
</protein>
<dbReference type="InParanoid" id="A0A482WF01"/>
<keyword evidence="7" id="KW-0418">Kinase</keyword>
<proteinExistence type="inferred from homology"/>
<dbReference type="GO" id="GO:0051897">
    <property type="term" value="P:positive regulation of phosphatidylinositol 3-kinase/protein kinase B signal transduction"/>
    <property type="evidence" value="ECO:0007669"/>
    <property type="project" value="TreeGrafter"/>
</dbReference>
<comment type="catalytic activity">
    <reaction evidence="15">
        <text>L-tyrosyl-[protein] + ATP = O-phospho-L-tyrosyl-[protein] + ADP + H(+)</text>
        <dbReference type="Rhea" id="RHEA:10596"/>
        <dbReference type="Rhea" id="RHEA-COMP:10136"/>
        <dbReference type="Rhea" id="RHEA-COMP:20101"/>
        <dbReference type="ChEBI" id="CHEBI:15378"/>
        <dbReference type="ChEBI" id="CHEBI:30616"/>
        <dbReference type="ChEBI" id="CHEBI:46858"/>
        <dbReference type="ChEBI" id="CHEBI:61978"/>
        <dbReference type="ChEBI" id="CHEBI:456216"/>
        <dbReference type="EC" id="2.7.10.1"/>
    </reaction>
</comment>
<evidence type="ECO:0000256" key="18">
    <source>
        <dbReference type="SAM" id="Phobius"/>
    </source>
</evidence>
<dbReference type="PROSITE" id="PS50022">
    <property type="entry name" value="FA58C_3"/>
    <property type="match status" value="1"/>
</dbReference>
<dbReference type="SMART" id="SM00231">
    <property type="entry name" value="FA58C"/>
    <property type="match status" value="1"/>
</dbReference>
<dbReference type="GO" id="GO:0005524">
    <property type="term" value="F:ATP binding"/>
    <property type="evidence" value="ECO:0007669"/>
    <property type="project" value="UniProtKB-KW"/>
</dbReference>
<dbReference type="GO" id="GO:0005518">
    <property type="term" value="F:collagen binding"/>
    <property type="evidence" value="ECO:0007669"/>
    <property type="project" value="TreeGrafter"/>
</dbReference>
<keyword evidence="5 19" id="KW-0732">Signal</keyword>
<keyword evidence="11" id="KW-0829">Tyrosine-protein kinase</keyword>
<dbReference type="PANTHER" id="PTHR24416">
    <property type="entry name" value="TYROSINE-PROTEIN KINASE RECEPTOR"/>
    <property type="match status" value="1"/>
</dbReference>
<evidence type="ECO:0000256" key="16">
    <source>
        <dbReference type="ARBA" id="ARBA00061639"/>
    </source>
</evidence>